<name>A0A9W4TMG2_9PROT</name>
<dbReference type="EMBL" id="CAMXCS010000001">
    <property type="protein sequence ID" value="CAI3933177.1"/>
    <property type="molecule type" value="Genomic_DNA"/>
</dbReference>
<organism evidence="1 3">
    <name type="scientific">Commensalibacter communis</name>
    <dbReference type="NCBI Taxonomy" id="2972786"/>
    <lineage>
        <taxon>Bacteria</taxon>
        <taxon>Pseudomonadati</taxon>
        <taxon>Pseudomonadota</taxon>
        <taxon>Alphaproteobacteria</taxon>
        <taxon>Acetobacterales</taxon>
        <taxon>Acetobacteraceae</taxon>
    </lineage>
</organism>
<keyword evidence="4" id="KW-1185">Reference proteome</keyword>
<reference evidence="1" key="1">
    <citation type="submission" date="2022-10" db="EMBL/GenBank/DDBJ databases">
        <authorList>
            <person name="Botero Cardona J."/>
        </authorList>
    </citation>
    <scope>NUCLEOTIDE SEQUENCE</scope>
    <source>
        <strain evidence="1">LMG 31819</strain>
        <strain evidence="2">R-53529</strain>
    </source>
</reference>
<evidence type="ECO:0000313" key="1">
    <source>
        <dbReference type="EMBL" id="CAI3927818.1"/>
    </source>
</evidence>
<comment type="caution">
    <text evidence="1">The sequence shown here is derived from an EMBL/GenBank/DDBJ whole genome shotgun (WGS) entry which is preliminary data.</text>
</comment>
<proteinExistence type="predicted"/>
<accession>A0A9W4TMG2</accession>
<evidence type="ECO:0000313" key="3">
    <source>
        <dbReference type="Proteomes" id="UP001154255"/>
    </source>
</evidence>
<dbReference type="Proteomes" id="UP001154255">
    <property type="component" value="Unassembled WGS sequence"/>
</dbReference>
<dbReference type="Proteomes" id="UP001154259">
    <property type="component" value="Unassembled WGS sequence"/>
</dbReference>
<dbReference type="EMBL" id="CAMXCM010000001">
    <property type="protein sequence ID" value="CAI3927818.1"/>
    <property type="molecule type" value="Genomic_DNA"/>
</dbReference>
<dbReference type="AlphaFoldDB" id="A0A9W4TMG2"/>
<sequence>MVFQWFKKKGQKGSTQNHSQRLLVLPMLQTGQQIDFIYKVENQAVQYIFDLSLVLQPNEVIEEVNYENKEDSFQLKDFIYQQNEFTVTADGGWNNSKFAILLKVTTNTKQIYHFTILVTIISIYKNKNDLGNGQRVCRLWGLDHNPDLNYAQENQEPWIEGDMILNIHNRYLWEYKKTDKQEVWLPLFILNGATDSVVSSYSDAKNPGERLALNHIHSDQGKVKSDSKGNLSVQGDMTTGSIYTKAIIAGHPLGEGMLFTSQGMIAGHSLYIGSPEAKPKNIYIGMPGVVSTKMVSTDYLQLTPLSVKELPSQVTKGTLILCYDYKGHSDLVLLYAKKDTPQTLSDWKVLFASTGIEQKPTPPTSSYTPRIAPTSKPHLYPVSFNPDIPTGRSKLNNIIDIKPVPNTDNTNEQELVKTQTNSCSGIGTYTRFQFEKVTIPKTIDKKIVWKKLCVEDQDQQLKGEGQQYWSEQESCWQVPVEGLLHVEGSFIFIEEQLNSSEPIPYHTGDMLLLNVACNQEQKHEIYPTTQLEFPLIPYVNDVTHKICAHQQISFSMTYPVKKGDKISIILGYLNQHSAYSVAKDLCVKKSIITLYMS</sequence>
<evidence type="ECO:0000313" key="2">
    <source>
        <dbReference type="EMBL" id="CAI3933177.1"/>
    </source>
</evidence>
<protein>
    <submittedName>
        <fullName evidence="1">Uncharacterized protein</fullName>
    </submittedName>
</protein>
<gene>
    <name evidence="2" type="ORF">R53529_LOCUS651</name>
    <name evidence="1" type="ORF">R53530_LOCUS450</name>
</gene>
<dbReference type="RefSeq" id="WP_271789089.1">
    <property type="nucleotide sequence ID" value="NZ_CAMXCL010000001.1"/>
</dbReference>
<evidence type="ECO:0000313" key="4">
    <source>
        <dbReference type="Proteomes" id="UP001154259"/>
    </source>
</evidence>